<comment type="caution">
    <text evidence="2">The sequence shown here is derived from an EMBL/GenBank/DDBJ whole genome shotgun (WGS) entry which is preliminary data.</text>
</comment>
<keyword evidence="3" id="KW-1185">Reference proteome</keyword>
<evidence type="ECO:0000313" key="3">
    <source>
        <dbReference type="Proteomes" id="UP000572817"/>
    </source>
</evidence>
<evidence type="ECO:0000313" key="2">
    <source>
        <dbReference type="EMBL" id="KAF4304392.1"/>
    </source>
</evidence>
<dbReference type="OrthoDB" id="9979195at2759"/>
<sequence length="543" mass="61706">MATTTATETIHRNAGDTFRVETSSLPTKLPDDFLSSFPKLSHEQAGHIRHFHNLATQLDGEWRHMGTQDLGQEWLDAYRYQLATMAYAAGVAHFHRLPALRSAFKQLSEQLIHKMLRREVWGYWYLTSQSGKFVDPDLVEMRKPWADPNKRENIMYSGHLLLMVSLHGMLFDDDKYDEPGALTFHWDPIFWGFGPEKFTYTHSSLQDAIIAEMEREGWKGVCCEPKSIFVICNQFPIIAMRYNDIRKGTSINDKHIVNWYMVKQGRIVPGGVGSSAWASAFMNSWNSELVHSSFPQQSLGFLTHAPDGRINLNNERVAQAIRELAIDENMDPYAWETMLKAQEKSAQVAAPPSTPFPQPLFGYVAKWASEVADPLTCDGLMNHADKYLSPTWERGGLFYPRNGTLADEQGNWTFVDPFTGNSAIAYARLNVQDGQKKMWEEPRTQEYFSRYPFVDGIGFESDIDFLRGNWDSEKEAMALTMRTLDGSTKTVELCIRNLPAGEYGIYRNGILFNTQIVSGDGTTIDMPIEVGGEETDIVLFRAK</sequence>
<proteinExistence type="predicted"/>
<reference evidence="2" key="1">
    <citation type="submission" date="2020-04" db="EMBL/GenBank/DDBJ databases">
        <title>Genome Assembly and Annotation of Botryosphaeria dothidea sdau 11-99, a Latent Pathogen of Apple Fruit Ring Rot in China.</title>
        <authorList>
            <person name="Yu C."/>
            <person name="Diao Y."/>
            <person name="Lu Q."/>
            <person name="Zhao J."/>
            <person name="Cui S."/>
            <person name="Peng C."/>
            <person name="He B."/>
            <person name="Liu H."/>
        </authorList>
    </citation>
    <scope>NUCLEOTIDE SEQUENCE [LARGE SCALE GENOMIC DNA]</scope>
    <source>
        <strain evidence="2">Sdau11-99</strain>
    </source>
</reference>
<dbReference type="AlphaFoldDB" id="A0A8H4N6A0"/>
<protein>
    <recommendedName>
        <fullName evidence="1">Linalool dehydratase/isomerase domain-containing protein</fullName>
    </recommendedName>
</protein>
<accession>A0A8H4N6A0</accession>
<feature type="domain" description="Linalool dehydratase/isomerase" evidence="1">
    <location>
        <begin position="79"/>
        <end position="404"/>
    </location>
</feature>
<dbReference type="EMBL" id="WWBZ02000051">
    <property type="protein sequence ID" value="KAF4304392.1"/>
    <property type="molecule type" value="Genomic_DNA"/>
</dbReference>
<organism evidence="2 3">
    <name type="scientific">Botryosphaeria dothidea</name>
    <dbReference type="NCBI Taxonomy" id="55169"/>
    <lineage>
        <taxon>Eukaryota</taxon>
        <taxon>Fungi</taxon>
        <taxon>Dikarya</taxon>
        <taxon>Ascomycota</taxon>
        <taxon>Pezizomycotina</taxon>
        <taxon>Dothideomycetes</taxon>
        <taxon>Dothideomycetes incertae sedis</taxon>
        <taxon>Botryosphaeriales</taxon>
        <taxon>Botryosphaeriaceae</taxon>
        <taxon>Botryosphaeria</taxon>
    </lineage>
</organism>
<evidence type="ECO:0000259" key="1">
    <source>
        <dbReference type="Pfam" id="PF18566"/>
    </source>
</evidence>
<dbReference type="Proteomes" id="UP000572817">
    <property type="component" value="Unassembled WGS sequence"/>
</dbReference>
<dbReference type="InterPro" id="IPR041411">
    <property type="entry name" value="Ldi"/>
</dbReference>
<gene>
    <name evidence="2" type="ORF">GTA08_BOTSDO08050</name>
</gene>
<name>A0A8H4N6A0_9PEZI</name>
<dbReference type="Pfam" id="PF18566">
    <property type="entry name" value="Ldi"/>
    <property type="match status" value="1"/>
</dbReference>